<keyword evidence="1" id="KW-0001">2Fe-2S</keyword>
<evidence type="ECO:0000256" key="1">
    <source>
        <dbReference type="ARBA" id="ARBA00022714"/>
    </source>
</evidence>
<keyword evidence="3" id="KW-0408">Iron</keyword>
<dbReference type="InterPro" id="IPR018967">
    <property type="entry name" value="FeS-contain_CDGSH-typ"/>
</dbReference>
<keyword evidence="4" id="KW-0411">Iron-sulfur</keyword>
<dbReference type="GO" id="GO:0005737">
    <property type="term" value="C:cytoplasm"/>
    <property type="evidence" value="ECO:0007669"/>
    <property type="project" value="UniProtKB-ARBA"/>
</dbReference>
<comment type="caution">
    <text evidence="7">The sequence shown here is derived from an EMBL/GenBank/DDBJ whole genome shotgun (WGS) entry which is preliminary data.</text>
</comment>
<reference evidence="8 9" key="1">
    <citation type="journal article" date="2019" name="Nat. Microbiol.">
        <title>Mediterranean grassland soil C-N compound turnover is dependent on rainfall and depth, and is mediated by genomically divergent microorganisms.</title>
        <authorList>
            <person name="Diamond S."/>
            <person name="Andeer P.F."/>
            <person name="Li Z."/>
            <person name="Crits-Christoph A."/>
            <person name="Burstein D."/>
            <person name="Anantharaman K."/>
            <person name="Lane K.R."/>
            <person name="Thomas B.C."/>
            <person name="Pan C."/>
            <person name="Northen T.R."/>
            <person name="Banfield J.F."/>
        </authorList>
    </citation>
    <scope>NUCLEOTIDE SEQUENCE [LARGE SCALE GENOMIC DNA]</scope>
    <source>
        <strain evidence="6">WS_1</strain>
        <strain evidence="7">WS_5</strain>
    </source>
</reference>
<evidence type="ECO:0000259" key="5">
    <source>
        <dbReference type="SMART" id="SM00704"/>
    </source>
</evidence>
<evidence type="ECO:0000313" key="8">
    <source>
        <dbReference type="Proteomes" id="UP000316292"/>
    </source>
</evidence>
<feature type="domain" description="Iron-binding zinc finger CDGSH type" evidence="5">
    <location>
        <begin position="24"/>
        <end position="61"/>
    </location>
</feature>
<evidence type="ECO:0000256" key="3">
    <source>
        <dbReference type="ARBA" id="ARBA00023004"/>
    </source>
</evidence>
<dbReference type="GO" id="GO:0051537">
    <property type="term" value="F:2 iron, 2 sulfur cluster binding"/>
    <property type="evidence" value="ECO:0007669"/>
    <property type="project" value="UniProtKB-KW"/>
</dbReference>
<dbReference type="Proteomes" id="UP000316292">
    <property type="component" value="Unassembled WGS sequence"/>
</dbReference>
<dbReference type="Pfam" id="PF09360">
    <property type="entry name" value="zf-CDGSH"/>
    <property type="match status" value="1"/>
</dbReference>
<proteinExistence type="predicted"/>
<accession>A0A538T915</accession>
<keyword evidence="2" id="KW-0479">Metal-binding</keyword>
<dbReference type="AlphaFoldDB" id="A0A538T915"/>
<name>A0A538T915_UNCEI</name>
<dbReference type="GO" id="GO:0046872">
    <property type="term" value="F:metal ion binding"/>
    <property type="evidence" value="ECO:0007669"/>
    <property type="project" value="UniProtKB-KW"/>
</dbReference>
<dbReference type="Gene3D" id="3.40.5.90">
    <property type="entry name" value="CDGSH iron-sulfur domain, mitoNEET-type"/>
    <property type="match status" value="1"/>
</dbReference>
<gene>
    <name evidence="6" type="ORF">E6K71_07475</name>
    <name evidence="7" type="ORF">E6K75_03335</name>
</gene>
<evidence type="ECO:0000313" key="7">
    <source>
        <dbReference type="EMBL" id="TMQ60130.1"/>
    </source>
</evidence>
<dbReference type="SMART" id="SM00704">
    <property type="entry name" value="ZnF_CDGSH"/>
    <property type="match status" value="1"/>
</dbReference>
<dbReference type="EMBL" id="VBOR01000079">
    <property type="protein sequence ID" value="TMQ48324.1"/>
    <property type="molecule type" value="Genomic_DNA"/>
</dbReference>
<sequence length="77" mass="8252">MPATITIRNNGSIRIDGEFTILDQDGNPFDLGGRTTISLCRCGQSSNKPFCDSTHKSCGFESMIVARALPPPAPKPT</sequence>
<evidence type="ECO:0000256" key="4">
    <source>
        <dbReference type="ARBA" id="ARBA00023014"/>
    </source>
</evidence>
<organism evidence="7 9">
    <name type="scientific">Eiseniibacteriota bacterium</name>
    <dbReference type="NCBI Taxonomy" id="2212470"/>
    <lineage>
        <taxon>Bacteria</taxon>
        <taxon>Candidatus Eiseniibacteriota</taxon>
    </lineage>
</organism>
<protein>
    <submittedName>
        <fullName evidence="7">CDGSH iron-sulfur domain-containing protein</fullName>
    </submittedName>
</protein>
<evidence type="ECO:0000313" key="9">
    <source>
        <dbReference type="Proteomes" id="UP000320913"/>
    </source>
</evidence>
<evidence type="ECO:0000313" key="6">
    <source>
        <dbReference type="EMBL" id="TMQ48324.1"/>
    </source>
</evidence>
<dbReference type="EMBL" id="VBOV01000086">
    <property type="protein sequence ID" value="TMQ60130.1"/>
    <property type="molecule type" value="Genomic_DNA"/>
</dbReference>
<evidence type="ECO:0000256" key="2">
    <source>
        <dbReference type="ARBA" id="ARBA00022723"/>
    </source>
</evidence>
<dbReference type="InterPro" id="IPR042216">
    <property type="entry name" value="MitoNEET_CISD"/>
</dbReference>
<dbReference type="Proteomes" id="UP000320913">
    <property type="component" value="Unassembled WGS sequence"/>
</dbReference>